<dbReference type="EMBL" id="JAGQHR010000658">
    <property type="protein sequence ID" value="MCA9729345.1"/>
    <property type="molecule type" value="Genomic_DNA"/>
</dbReference>
<dbReference type="InterPro" id="IPR003661">
    <property type="entry name" value="HisK_dim/P_dom"/>
</dbReference>
<feature type="domain" description="Histidine kinase" evidence="11">
    <location>
        <begin position="277"/>
        <end position="483"/>
    </location>
</feature>
<evidence type="ECO:0000256" key="7">
    <source>
        <dbReference type="ARBA" id="ARBA00022741"/>
    </source>
</evidence>
<dbReference type="PRINTS" id="PR00344">
    <property type="entry name" value="BCTRLSENSOR"/>
</dbReference>
<evidence type="ECO:0000259" key="11">
    <source>
        <dbReference type="PROSITE" id="PS50109"/>
    </source>
</evidence>
<evidence type="ECO:0000256" key="8">
    <source>
        <dbReference type="ARBA" id="ARBA00022777"/>
    </source>
</evidence>
<gene>
    <name evidence="13" type="ORF">KC729_16775</name>
</gene>
<dbReference type="Pfam" id="PF02518">
    <property type="entry name" value="HATPase_c"/>
    <property type="match status" value="1"/>
</dbReference>
<keyword evidence="10" id="KW-1133">Transmembrane helix</keyword>
<keyword evidence="9" id="KW-0067">ATP-binding</keyword>
<protein>
    <recommendedName>
        <fullName evidence="3">histidine kinase</fullName>
        <ecNumber evidence="3">2.7.13.3</ecNumber>
    </recommendedName>
</protein>
<sequence>MTDAGDGRTPWIFAIRTRLFVALALLAALLTLSLSIWIEREASRQLEDELTAKLHAVGGAAVVLLKPDLVPGLLRFTPALKGFGTYQDARRNLLVLQQLTGVRRIFLADLDGHSFVDTDSTATIGTALPTLRFHRAVFDKVAAGEPSAVPLFTDVDGQIKKTGYVPVRTRSGEVVAVVGVEADAVFLGAARLLRARILGVGAAGLILALILAAFLARGLTRPLERLVVWARRLGSGDLSHPVPVEGRDEIGVLGLTLEQMRVHLESQDRELRAMVAGVAHEIRNPLAGIKLYADLLASDAALAESQRTRVEKVRREMDQLARIVDEFLLFARPAHPSPESIDLLHVIEEVIGVMGPRAASRAVSLEMVPGPQSCPVHFDPTHLRQVLQNLIGNGLEAVEPGGTVRITWRSESQVQVDVEDDGPGISAEVRERIFEPFFTTKPTGAGLGLPIVQRLALLNQARLEVGRSDLGGTRMRLGMPRGRAT</sequence>
<evidence type="ECO:0000259" key="12">
    <source>
        <dbReference type="PROSITE" id="PS50885"/>
    </source>
</evidence>
<dbReference type="CDD" id="cd00082">
    <property type="entry name" value="HisKA"/>
    <property type="match status" value="1"/>
</dbReference>
<dbReference type="PANTHER" id="PTHR44936">
    <property type="entry name" value="SENSOR PROTEIN CREC"/>
    <property type="match status" value="1"/>
</dbReference>
<keyword evidence="4" id="KW-1003">Cell membrane</keyword>
<evidence type="ECO:0000256" key="1">
    <source>
        <dbReference type="ARBA" id="ARBA00000085"/>
    </source>
</evidence>
<dbReference type="Gene3D" id="1.10.287.130">
    <property type="match status" value="1"/>
</dbReference>
<evidence type="ECO:0000256" key="4">
    <source>
        <dbReference type="ARBA" id="ARBA00022475"/>
    </source>
</evidence>
<dbReference type="CDD" id="cd06225">
    <property type="entry name" value="HAMP"/>
    <property type="match status" value="1"/>
</dbReference>
<evidence type="ECO:0000256" key="10">
    <source>
        <dbReference type="SAM" id="Phobius"/>
    </source>
</evidence>
<comment type="catalytic activity">
    <reaction evidence="1">
        <text>ATP + protein L-histidine = ADP + protein N-phospho-L-histidine.</text>
        <dbReference type="EC" id="2.7.13.3"/>
    </reaction>
</comment>
<dbReference type="SUPFAM" id="SSF47384">
    <property type="entry name" value="Homodimeric domain of signal transducing histidine kinase"/>
    <property type="match status" value="1"/>
</dbReference>
<evidence type="ECO:0000256" key="2">
    <source>
        <dbReference type="ARBA" id="ARBA00004651"/>
    </source>
</evidence>
<keyword evidence="8" id="KW-0418">Kinase</keyword>
<keyword evidence="10" id="KW-0812">Transmembrane</keyword>
<keyword evidence="7" id="KW-0547">Nucleotide-binding</keyword>
<name>A0A956M116_UNCEI</name>
<keyword evidence="5" id="KW-0597">Phosphoprotein</keyword>
<keyword evidence="6" id="KW-0808">Transferase</keyword>
<dbReference type="GO" id="GO:0005886">
    <property type="term" value="C:plasma membrane"/>
    <property type="evidence" value="ECO:0007669"/>
    <property type="project" value="UniProtKB-SubCell"/>
</dbReference>
<dbReference type="SUPFAM" id="SSF55874">
    <property type="entry name" value="ATPase domain of HSP90 chaperone/DNA topoisomerase II/histidine kinase"/>
    <property type="match status" value="1"/>
</dbReference>
<feature type="domain" description="HAMP" evidence="12">
    <location>
        <begin position="217"/>
        <end position="269"/>
    </location>
</feature>
<dbReference type="SMART" id="SM00387">
    <property type="entry name" value="HATPase_c"/>
    <property type="match status" value="1"/>
</dbReference>
<evidence type="ECO:0000256" key="6">
    <source>
        <dbReference type="ARBA" id="ARBA00022679"/>
    </source>
</evidence>
<dbReference type="PROSITE" id="PS50109">
    <property type="entry name" value="HIS_KIN"/>
    <property type="match status" value="1"/>
</dbReference>
<keyword evidence="10" id="KW-0472">Membrane</keyword>
<dbReference type="SMART" id="SM00304">
    <property type="entry name" value="HAMP"/>
    <property type="match status" value="1"/>
</dbReference>
<dbReference type="AlphaFoldDB" id="A0A956M116"/>
<dbReference type="InterPro" id="IPR050980">
    <property type="entry name" value="2C_sensor_his_kinase"/>
</dbReference>
<dbReference type="Gene3D" id="6.10.340.10">
    <property type="match status" value="1"/>
</dbReference>
<dbReference type="Pfam" id="PF00672">
    <property type="entry name" value="HAMP"/>
    <property type="match status" value="1"/>
</dbReference>
<dbReference type="GO" id="GO:0000155">
    <property type="term" value="F:phosphorelay sensor kinase activity"/>
    <property type="evidence" value="ECO:0007669"/>
    <property type="project" value="InterPro"/>
</dbReference>
<dbReference type="SMART" id="SM00388">
    <property type="entry name" value="HisKA"/>
    <property type="match status" value="1"/>
</dbReference>
<evidence type="ECO:0000313" key="13">
    <source>
        <dbReference type="EMBL" id="MCA9729345.1"/>
    </source>
</evidence>
<dbReference type="InterPro" id="IPR036097">
    <property type="entry name" value="HisK_dim/P_sf"/>
</dbReference>
<dbReference type="Proteomes" id="UP000697710">
    <property type="component" value="Unassembled WGS sequence"/>
</dbReference>
<dbReference type="Gene3D" id="3.30.565.10">
    <property type="entry name" value="Histidine kinase-like ATPase, C-terminal domain"/>
    <property type="match status" value="1"/>
</dbReference>
<reference evidence="13" key="1">
    <citation type="submission" date="2020-04" db="EMBL/GenBank/DDBJ databases">
        <authorList>
            <person name="Zhang T."/>
        </authorList>
    </citation>
    <scope>NUCLEOTIDE SEQUENCE</scope>
    <source>
        <strain evidence="13">HKST-UBA01</strain>
    </source>
</reference>
<reference evidence="13" key="2">
    <citation type="journal article" date="2021" name="Microbiome">
        <title>Successional dynamics and alternative stable states in a saline activated sludge microbial community over 9 years.</title>
        <authorList>
            <person name="Wang Y."/>
            <person name="Ye J."/>
            <person name="Ju F."/>
            <person name="Liu L."/>
            <person name="Boyd J.A."/>
            <person name="Deng Y."/>
            <person name="Parks D.H."/>
            <person name="Jiang X."/>
            <person name="Yin X."/>
            <person name="Woodcroft B.J."/>
            <person name="Tyson G.W."/>
            <person name="Hugenholtz P."/>
            <person name="Polz M.F."/>
            <person name="Zhang T."/>
        </authorList>
    </citation>
    <scope>NUCLEOTIDE SEQUENCE</scope>
    <source>
        <strain evidence="13">HKST-UBA01</strain>
    </source>
</reference>
<dbReference type="GO" id="GO:0005524">
    <property type="term" value="F:ATP binding"/>
    <property type="evidence" value="ECO:0007669"/>
    <property type="project" value="UniProtKB-KW"/>
</dbReference>
<dbReference type="InterPro" id="IPR005467">
    <property type="entry name" value="His_kinase_dom"/>
</dbReference>
<dbReference type="PANTHER" id="PTHR44936:SF10">
    <property type="entry name" value="SENSOR PROTEIN RSTB"/>
    <property type="match status" value="1"/>
</dbReference>
<evidence type="ECO:0000256" key="3">
    <source>
        <dbReference type="ARBA" id="ARBA00012438"/>
    </source>
</evidence>
<accession>A0A956M116</accession>
<feature type="transmembrane region" description="Helical" evidence="10">
    <location>
        <begin position="197"/>
        <end position="216"/>
    </location>
</feature>
<evidence type="ECO:0000256" key="5">
    <source>
        <dbReference type="ARBA" id="ARBA00022553"/>
    </source>
</evidence>
<dbReference type="InterPro" id="IPR003660">
    <property type="entry name" value="HAMP_dom"/>
</dbReference>
<feature type="transmembrane region" description="Helical" evidence="10">
    <location>
        <begin position="20"/>
        <end position="38"/>
    </location>
</feature>
<proteinExistence type="predicted"/>
<dbReference type="CDD" id="cd00075">
    <property type="entry name" value="HATPase"/>
    <property type="match status" value="1"/>
</dbReference>
<dbReference type="SUPFAM" id="SSF158472">
    <property type="entry name" value="HAMP domain-like"/>
    <property type="match status" value="1"/>
</dbReference>
<dbReference type="InterPro" id="IPR036890">
    <property type="entry name" value="HATPase_C_sf"/>
</dbReference>
<evidence type="ECO:0000256" key="9">
    <source>
        <dbReference type="ARBA" id="ARBA00022840"/>
    </source>
</evidence>
<evidence type="ECO:0000313" key="14">
    <source>
        <dbReference type="Proteomes" id="UP000697710"/>
    </source>
</evidence>
<dbReference type="Pfam" id="PF00512">
    <property type="entry name" value="HisKA"/>
    <property type="match status" value="1"/>
</dbReference>
<dbReference type="InterPro" id="IPR003594">
    <property type="entry name" value="HATPase_dom"/>
</dbReference>
<comment type="subcellular location">
    <subcellularLocation>
        <location evidence="2">Cell membrane</location>
        <topology evidence="2">Multi-pass membrane protein</topology>
    </subcellularLocation>
</comment>
<dbReference type="PROSITE" id="PS50885">
    <property type="entry name" value="HAMP"/>
    <property type="match status" value="1"/>
</dbReference>
<dbReference type="EC" id="2.7.13.3" evidence="3"/>
<comment type="caution">
    <text evidence="13">The sequence shown here is derived from an EMBL/GenBank/DDBJ whole genome shotgun (WGS) entry which is preliminary data.</text>
</comment>
<dbReference type="InterPro" id="IPR004358">
    <property type="entry name" value="Sig_transdc_His_kin-like_C"/>
</dbReference>
<organism evidence="13 14">
    <name type="scientific">Eiseniibacteriota bacterium</name>
    <dbReference type="NCBI Taxonomy" id="2212470"/>
    <lineage>
        <taxon>Bacteria</taxon>
        <taxon>Candidatus Eiseniibacteriota</taxon>
    </lineage>
</organism>